<dbReference type="EMBL" id="CAJOBJ010007367">
    <property type="protein sequence ID" value="CAF4084246.1"/>
    <property type="molecule type" value="Genomic_DNA"/>
</dbReference>
<organism evidence="1 4">
    <name type="scientific">Rotaria magnacalcarata</name>
    <dbReference type="NCBI Taxonomy" id="392030"/>
    <lineage>
        <taxon>Eukaryota</taxon>
        <taxon>Metazoa</taxon>
        <taxon>Spiralia</taxon>
        <taxon>Gnathifera</taxon>
        <taxon>Rotifera</taxon>
        <taxon>Eurotatoria</taxon>
        <taxon>Bdelloidea</taxon>
        <taxon>Philodinida</taxon>
        <taxon>Philodinidae</taxon>
        <taxon>Rotaria</taxon>
    </lineage>
</organism>
<sequence>MEYATIKDRLSIDGGKYNKASSSTRLPSLYRKTLIKSEFDYRREIRRKLDRIQHDNRDMMRRHFASDHVFAHELLTKRHQWFSIDKTYRDACRTMWNRQAANATRTSHTTLPSVYSREDASPTSIVSPRTEDDLLLDSDEKIRNDFLCKQPVMLEIMGAPHSSLCLKHKQAVELRKISAQKRHTHIQTTAVNDNRYKQLVHSLQDN</sequence>
<name>A0A8S2MMJ5_9BILA</name>
<comment type="caution">
    <text evidence="1">The sequence shown here is derived from an EMBL/GenBank/DDBJ whole genome shotgun (WGS) entry which is preliminary data.</text>
</comment>
<dbReference type="AlphaFoldDB" id="A0A8S2MMJ5"/>
<protein>
    <submittedName>
        <fullName evidence="1">Uncharacterized protein</fullName>
    </submittedName>
</protein>
<accession>A0A8S2MMJ5</accession>
<proteinExistence type="predicted"/>
<evidence type="ECO:0000313" key="4">
    <source>
        <dbReference type="Proteomes" id="UP000676336"/>
    </source>
</evidence>
<reference evidence="1" key="1">
    <citation type="submission" date="2021-02" db="EMBL/GenBank/DDBJ databases">
        <authorList>
            <person name="Nowell W R."/>
        </authorList>
    </citation>
    <scope>NUCLEOTIDE SEQUENCE</scope>
</reference>
<evidence type="ECO:0000313" key="3">
    <source>
        <dbReference type="EMBL" id="CAF4101729.1"/>
    </source>
</evidence>
<dbReference type="EMBL" id="CAJOBH010008048">
    <property type="protein sequence ID" value="CAF4101729.1"/>
    <property type="molecule type" value="Genomic_DNA"/>
</dbReference>
<gene>
    <name evidence="3" type="ORF">BYL167_LOCUS19152</name>
    <name evidence="2" type="ORF">GIL414_LOCUS16244</name>
    <name evidence="1" type="ORF">SMN809_LOCUS9610</name>
</gene>
<dbReference type="Proteomes" id="UP000681967">
    <property type="component" value="Unassembled WGS sequence"/>
</dbReference>
<dbReference type="EMBL" id="CAJOBI010003138">
    <property type="protein sequence ID" value="CAF3957641.1"/>
    <property type="molecule type" value="Genomic_DNA"/>
</dbReference>
<evidence type="ECO:0000313" key="1">
    <source>
        <dbReference type="EMBL" id="CAF3957641.1"/>
    </source>
</evidence>
<dbReference type="Proteomes" id="UP000681720">
    <property type="component" value="Unassembled WGS sequence"/>
</dbReference>
<dbReference type="Proteomes" id="UP000676336">
    <property type="component" value="Unassembled WGS sequence"/>
</dbReference>
<evidence type="ECO:0000313" key="2">
    <source>
        <dbReference type="EMBL" id="CAF4084246.1"/>
    </source>
</evidence>